<dbReference type="GeneID" id="96624245"/>
<dbReference type="PANTHER" id="PTHR13767:SF2">
    <property type="entry name" value="PSEUDOURIDYLATE SYNTHASE TRUB1"/>
    <property type="match status" value="1"/>
</dbReference>
<dbReference type="SUPFAM" id="SSF55120">
    <property type="entry name" value="Pseudouridine synthase"/>
    <property type="match status" value="1"/>
</dbReference>
<proteinExistence type="inferred from homology"/>
<organism evidence="9 10">
    <name type="scientific">Rothia terrae</name>
    <dbReference type="NCBI Taxonomy" id="396015"/>
    <lineage>
        <taxon>Bacteria</taxon>
        <taxon>Bacillati</taxon>
        <taxon>Actinomycetota</taxon>
        <taxon>Actinomycetes</taxon>
        <taxon>Micrococcales</taxon>
        <taxon>Micrococcaceae</taxon>
        <taxon>Rothia</taxon>
    </lineage>
</organism>
<dbReference type="HAMAP" id="MF_01080">
    <property type="entry name" value="TruB_bact"/>
    <property type="match status" value="1"/>
</dbReference>
<dbReference type="InterPro" id="IPR036974">
    <property type="entry name" value="PUA_sf"/>
</dbReference>
<dbReference type="Gene3D" id="2.30.130.10">
    <property type="entry name" value="PUA domain"/>
    <property type="match status" value="1"/>
</dbReference>
<dbReference type="Pfam" id="PF01509">
    <property type="entry name" value="TruB_N"/>
    <property type="match status" value="1"/>
</dbReference>
<feature type="active site" description="Nucleophile" evidence="5">
    <location>
        <position position="46"/>
    </location>
</feature>
<reference evidence="9 10" key="1">
    <citation type="submission" date="2020-09" db="EMBL/GenBank/DDBJ databases">
        <title>Investigation of environmental microbes.</title>
        <authorList>
            <person name="Ou Y."/>
            <person name="Kang Q."/>
        </authorList>
    </citation>
    <scope>NUCLEOTIDE SEQUENCE [LARGE SCALE GENOMIC DNA]</scope>
    <source>
        <strain evidence="9 10">KJZ-14</strain>
    </source>
</reference>
<dbReference type="InterPro" id="IPR014780">
    <property type="entry name" value="tRNA_psdUridine_synth_TruB"/>
</dbReference>
<dbReference type="GO" id="GO:0160148">
    <property type="term" value="F:tRNA pseudouridine(55) synthase activity"/>
    <property type="evidence" value="ECO:0007669"/>
    <property type="project" value="UniProtKB-EC"/>
</dbReference>
<evidence type="ECO:0000259" key="8">
    <source>
        <dbReference type="Pfam" id="PF16198"/>
    </source>
</evidence>
<dbReference type="InterPro" id="IPR002501">
    <property type="entry name" value="PsdUridine_synth_N"/>
</dbReference>
<comment type="function">
    <text evidence="5">Responsible for synthesis of pseudouridine from uracil-55 in the psi GC loop of transfer RNAs.</text>
</comment>
<keyword evidence="4 5" id="KW-0413">Isomerase</keyword>
<dbReference type="KEGG" id="rter:IDM49_08325"/>
<evidence type="ECO:0000313" key="9">
    <source>
        <dbReference type="EMBL" id="QNV37244.1"/>
    </source>
</evidence>
<dbReference type="NCBIfam" id="TIGR00431">
    <property type="entry name" value="TruB"/>
    <property type="match status" value="1"/>
</dbReference>
<feature type="domain" description="tRNA pseudouridylate synthase B C-terminal" evidence="8">
    <location>
        <begin position="211"/>
        <end position="251"/>
    </location>
</feature>
<keyword evidence="10" id="KW-1185">Reference proteome</keyword>
<dbReference type="Proteomes" id="UP000516404">
    <property type="component" value="Chromosome"/>
</dbReference>
<feature type="region of interest" description="Disordered" evidence="6">
    <location>
        <begin position="285"/>
        <end position="312"/>
    </location>
</feature>
<dbReference type="InterPro" id="IPR020103">
    <property type="entry name" value="PsdUridine_synth_cat_dom_sf"/>
</dbReference>
<dbReference type="SUPFAM" id="SSF88697">
    <property type="entry name" value="PUA domain-like"/>
    <property type="match status" value="1"/>
</dbReference>
<dbReference type="GO" id="GO:0003723">
    <property type="term" value="F:RNA binding"/>
    <property type="evidence" value="ECO:0007669"/>
    <property type="project" value="InterPro"/>
</dbReference>
<dbReference type="GO" id="GO:0031119">
    <property type="term" value="P:tRNA pseudouridine synthesis"/>
    <property type="evidence" value="ECO:0007669"/>
    <property type="project" value="UniProtKB-UniRule"/>
</dbReference>
<dbReference type="Gene3D" id="3.30.2350.10">
    <property type="entry name" value="Pseudouridine synthase"/>
    <property type="match status" value="1"/>
</dbReference>
<dbReference type="EC" id="5.4.99.25" evidence="5"/>
<evidence type="ECO:0000256" key="5">
    <source>
        <dbReference type="HAMAP-Rule" id="MF_01080"/>
    </source>
</evidence>
<sequence>MAKKTPEGPSGLVVIDKPAGMTSHDVVSRMRRLAGTRRVGHAGTLDPMATGVLILGVNKATKLLTWVVGESKTYTTTIRLGLGTITDDAEGDVISVADSARVESITEQRIKDASAQLTGEIMQVPSSVSAIKVDGVRSYARVRLGQEVKLEARPITVDEFSIESVTRKVVEGPEHIVDMTGEPVEGTDLPAQASVIDVEATVSCSSGTYIRALARDLGAALGISAHLIALRRTRIGEVEVASAATLEQLQFIKDRAPDQPLPMLSLEDAARKLFGSRALSGAEATDISNGRRITPTDNGGESETPAAKSKHASTAGISAAFAPDGTLVALIENKKWRGHLVAAPVLVFESGKTFGENS</sequence>
<dbReference type="InterPro" id="IPR032819">
    <property type="entry name" value="TruB_C"/>
</dbReference>
<comment type="catalytic activity">
    <reaction evidence="1 5">
        <text>uridine(55) in tRNA = pseudouridine(55) in tRNA</text>
        <dbReference type="Rhea" id="RHEA:42532"/>
        <dbReference type="Rhea" id="RHEA-COMP:10101"/>
        <dbReference type="Rhea" id="RHEA-COMP:10102"/>
        <dbReference type="ChEBI" id="CHEBI:65314"/>
        <dbReference type="ChEBI" id="CHEBI:65315"/>
        <dbReference type="EC" id="5.4.99.25"/>
    </reaction>
</comment>
<dbReference type="Pfam" id="PF16198">
    <property type="entry name" value="TruB_C_2"/>
    <property type="match status" value="1"/>
</dbReference>
<comment type="similarity">
    <text evidence="2 5">Belongs to the pseudouridine synthase TruB family. Type 1 subfamily.</text>
</comment>
<evidence type="ECO:0000256" key="3">
    <source>
        <dbReference type="ARBA" id="ARBA00022694"/>
    </source>
</evidence>
<dbReference type="PANTHER" id="PTHR13767">
    <property type="entry name" value="TRNA-PSEUDOURIDINE SYNTHASE"/>
    <property type="match status" value="1"/>
</dbReference>
<evidence type="ECO:0000256" key="6">
    <source>
        <dbReference type="SAM" id="MobiDB-lite"/>
    </source>
</evidence>
<dbReference type="InterPro" id="IPR015947">
    <property type="entry name" value="PUA-like_sf"/>
</dbReference>
<dbReference type="AlphaFoldDB" id="A0A7H2BC48"/>
<keyword evidence="3 5" id="KW-0819">tRNA processing</keyword>
<evidence type="ECO:0000256" key="1">
    <source>
        <dbReference type="ARBA" id="ARBA00000385"/>
    </source>
</evidence>
<evidence type="ECO:0000259" key="7">
    <source>
        <dbReference type="Pfam" id="PF01509"/>
    </source>
</evidence>
<dbReference type="EMBL" id="CP061539">
    <property type="protein sequence ID" value="QNV37244.1"/>
    <property type="molecule type" value="Genomic_DNA"/>
</dbReference>
<accession>A0A7H2BC48</accession>
<evidence type="ECO:0000313" key="10">
    <source>
        <dbReference type="Proteomes" id="UP000516404"/>
    </source>
</evidence>
<dbReference type="CDD" id="cd02573">
    <property type="entry name" value="PseudoU_synth_EcTruB"/>
    <property type="match status" value="1"/>
</dbReference>
<protein>
    <recommendedName>
        <fullName evidence="5">tRNA pseudouridine synthase B</fullName>
        <ecNumber evidence="5">5.4.99.25</ecNumber>
    </recommendedName>
    <alternativeName>
        <fullName evidence="5">tRNA pseudouridine(55) synthase</fullName>
        <shortName evidence="5">Psi55 synthase</shortName>
    </alternativeName>
    <alternativeName>
        <fullName evidence="5">tRNA pseudouridylate synthase</fullName>
    </alternativeName>
    <alternativeName>
        <fullName evidence="5">tRNA-uridine isomerase</fullName>
    </alternativeName>
</protein>
<name>A0A7H2BC48_9MICC</name>
<evidence type="ECO:0000256" key="2">
    <source>
        <dbReference type="ARBA" id="ARBA00005642"/>
    </source>
</evidence>
<dbReference type="RefSeq" id="WP_190724167.1">
    <property type="nucleotide sequence ID" value="NZ_CP061539.1"/>
</dbReference>
<evidence type="ECO:0000256" key="4">
    <source>
        <dbReference type="ARBA" id="ARBA00023235"/>
    </source>
</evidence>
<gene>
    <name evidence="5 9" type="primary">truB</name>
    <name evidence="9" type="ORF">IDM49_08325</name>
</gene>
<dbReference type="GO" id="GO:1990481">
    <property type="term" value="P:mRNA pseudouridine synthesis"/>
    <property type="evidence" value="ECO:0007669"/>
    <property type="project" value="TreeGrafter"/>
</dbReference>
<feature type="domain" description="Pseudouridine synthase II N-terminal" evidence="7">
    <location>
        <begin position="31"/>
        <end position="210"/>
    </location>
</feature>